<feature type="compositionally biased region" description="Low complexity" evidence="5">
    <location>
        <begin position="733"/>
        <end position="742"/>
    </location>
</feature>
<dbReference type="AlphaFoldDB" id="A0AAD4DFC0"/>
<keyword evidence="4 6" id="KW-0472">Membrane</keyword>
<feature type="region of interest" description="Disordered" evidence="5">
    <location>
        <begin position="492"/>
        <end position="627"/>
    </location>
</feature>
<evidence type="ECO:0000313" key="8">
    <source>
        <dbReference type="Proteomes" id="UP001194580"/>
    </source>
</evidence>
<feature type="transmembrane region" description="Helical" evidence="6">
    <location>
        <begin position="298"/>
        <end position="319"/>
    </location>
</feature>
<feature type="compositionally biased region" description="Polar residues" evidence="5">
    <location>
        <begin position="607"/>
        <end position="619"/>
    </location>
</feature>
<dbReference type="Pfam" id="PF05653">
    <property type="entry name" value="Mg_trans_NIPA"/>
    <property type="match status" value="1"/>
</dbReference>
<keyword evidence="2 6" id="KW-0812">Transmembrane</keyword>
<feature type="compositionally biased region" description="Polar residues" evidence="5">
    <location>
        <begin position="547"/>
        <end position="569"/>
    </location>
</feature>
<feature type="transmembrane region" description="Helical" evidence="6">
    <location>
        <begin position="106"/>
        <end position="125"/>
    </location>
</feature>
<evidence type="ECO:0000256" key="6">
    <source>
        <dbReference type="SAM" id="Phobius"/>
    </source>
</evidence>
<feature type="transmembrane region" description="Helical" evidence="6">
    <location>
        <begin position="76"/>
        <end position="100"/>
    </location>
</feature>
<accession>A0AAD4DFC0</accession>
<keyword evidence="8" id="KW-1185">Reference proteome</keyword>
<feature type="compositionally biased region" description="Acidic residues" evidence="5">
    <location>
        <begin position="853"/>
        <end position="866"/>
    </location>
</feature>
<organism evidence="7 8">
    <name type="scientific">Linnemannia exigua</name>
    <dbReference type="NCBI Taxonomy" id="604196"/>
    <lineage>
        <taxon>Eukaryota</taxon>
        <taxon>Fungi</taxon>
        <taxon>Fungi incertae sedis</taxon>
        <taxon>Mucoromycota</taxon>
        <taxon>Mortierellomycotina</taxon>
        <taxon>Mortierellomycetes</taxon>
        <taxon>Mortierellales</taxon>
        <taxon>Mortierellaceae</taxon>
        <taxon>Linnemannia</taxon>
    </lineage>
</organism>
<evidence type="ECO:0000256" key="4">
    <source>
        <dbReference type="ARBA" id="ARBA00023136"/>
    </source>
</evidence>
<feature type="compositionally biased region" description="Low complexity" evidence="5">
    <location>
        <begin position="792"/>
        <end position="821"/>
    </location>
</feature>
<dbReference type="InterPro" id="IPR037185">
    <property type="entry name" value="EmrE-like"/>
</dbReference>
<protein>
    <recommendedName>
        <fullName evidence="9">DUF803-domain-containing protein</fullName>
    </recommendedName>
</protein>
<feature type="transmembrane region" description="Helical" evidence="6">
    <location>
        <begin position="202"/>
        <end position="228"/>
    </location>
</feature>
<feature type="region of interest" description="Disordered" evidence="5">
    <location>
        <begin position="715"/>
        <end position="866"/>
    </location>
</feature>
<dbReference type="EMBL" id="JAAAIL010000348">
    <property type="protein sequence ID" value="KAG0276668.1"/>
    <property type="molecule type" value="Genomic_DNA"/>
</dbReference>
<feature type="transmembrane region" description="Helical" evidence="6">
    <location>
        <begin position="240"/>
        <end position="260"/>
    </location>
</feature>
<feature type="transmembrane region" description="Helical" evidence="6">
    <location>
        <begin position="272"/>
        <end position="292"/>
    </location>
</feature>
<evidence type="ECO:0008006" key="9">
    <source>
        <dbReference type="Google" id="ProtNLM"/>
    </source>
</evidence>
<feature type="transmembrane region" description="Helical" evidence="6">
    <location>
        <begin position="174"/>
        <end position="190"/>
    </location>
</feature>
<dbReference type="GO" id="GO:0016020">
    <property type="term" value="C:membrane"/>
    <property type="evidence" value="ECO:0007669"/>
    <property type="project" value="UniProtKB-SubCell"/>
</dbReference>
<feature type="transmembrane region" description="Helical" evidence="6">
    <location>
        <begin position="36"/>
        <end position="55"/>
    </location>
</feature>
<dbReference type="PANTHER" id="PTHR12570">
    <property type="match status" value="1"/>
</dbReference>
<sequence>MSSLYTGYNSSATAPSGPLPMLSTGDAQPASDSSKVIGLTLAIGSGLLIGSSFVFKKKGLINCTKDGMLAGEGHAYLKSVMWWTGMLMMVVGEVCNFVAYAFVQPILVTPLGALSVVICAILSSIFLRERLNMQGKVGCAQCIVGATIIVFHAPEQASVKTIQEFKHLMIQPGFLVWMALIIIASFVLIIKAGPRWGKEHMMVYIGVCSLIGSLSVVSTQGLGAAIVHNISTGEAQFDNWFIYFVIVFMVVTLLTEINYLNKALNLFNTAMVTPTYYVTFTSTTIITSAILYQGFNASVTAIITVCLGFLVICGGVLLLQTSKPVVPLHMPGSSAASIIGTISYDDIEPTAADMRASPFSSIRRITRDLRQPSIIGTIGAGGGAGGVTGNHSVFQSSPLNPRAESLLQRKRAVSNAALRSRPQSIVGGHHHLAVPGVAAAGSVAGGATAFYPSTTGAYSTMVMGPNGSQIRLQLCEIVVSDEKHETNRYQVYRPVPPHGDLTTGTTTTTVTGSPHAHNEKGDLQQLRPRANSTGLKHPFLAPRGSLLTDSRSSSIRFSENPTRSSIEESTSGEKDDHSVPSSPKHLSPISGSLFMPPKLAVSPPTPDLSTNASTFSPTSAGAPDLDTTPAVPAVAGTGAPKPPPSVVVTIEPVQQQPLFSLYVPPQPLNTTTALTPKPTLSVVNSTMSMSATSNASDVSQHQKETSRLNDDSIVEGVEPHEDDDDNNDPSNLTPATAATVTTKPKRGFFGKLFSKSPPKPSVTAPDTTTTSTAADDDDDDAAPEAGSGSGSGSVSASGSEDPLSPSLESSAPDSPTTSATPLVGSTASLATAPGGAHPALFNRTNHPTRISEGDEGEEEEEEIRGV</sequence>
<gene>
    <name evidence="7" type="ORF">BGZ95_007202</name>
</gene>
<feature type="compositionally biased region" description="Low complexity" evidence="5">
    <location>
        <begin position="761"/>
        <end position="773"/>
    </location>
</feature>
<dbReference type="PANTHER" id="PTHR12570:SF92">
    <property type="entry name" value="SPICHTHYIN, ISOFORM B"/>
    <property type="match status" value="1"/>
</dbReference>
<feature type="compositionally biased region" description="Basic and acidic residues" evidence="5">
    <location>
        <begin position="700"/>
        <end position="710"/>
    </location>
</feature>
<keyword evidence="3 6" id="KW-1133">Transmembrane helix</keyword>
<dbReference type="SUPFAM" id="SSF103481">
    <property type="entry name" value="Multidrug resistance efflux transporter EmrE"/>
    <property type="match status" value="1"/>
</dbReference>
<comment type="caution">
    <text evidence="7">The sequence shown here is derived from an EMBL/GenBank/DDBJ whole genome shotgun (WGS) entry which is preliminary data.</text>
</comment>
<evidence type="ECO:0000256" key="2">
    <source>
        <dbReference type="ARBA" id="ARBA00022692"/>
    </source>
</evidence>
<evidence type="ECO:0000256" key="1">
    <source>
        <dbReference type="ARBA" id="ARBA00004141"/>
    </source>
</evidence>
<dbReference type="Proteomes" id="UP001194580">
    <property type="component" value="Unassembled WGS sequence"/>
</dbReference>
<feature type="compositionally biased region" description="Low complexity" evidence="5">
    <location>
        <begin position="502"/>
        <end position="512"/>
    </location>
</feature>
<feature type="region of interest" description="Disordered" evidence="5">
    <location>
        <begin position="691"/>
        <end position="710"/>
    </location>
</feature>
<reference evidence="7" key="1">
    <citation type="journal article" date="2020" name="Fungal Divers.">
        <title>Resolving the Mortierellaceae phylogeny through synthesis of multi-gene phylogenetics and phylogenomics.</title>
        <authorList>
            <person name="Vandepol N."/>
            <person name="Liber J."/>
            <person name="Desiro A."/>
            <person name="Na H."/>
            <person name="Kennedy M."/>
            <person name="Barry K."/>
            <person name="Grigoriev I.V."/>
            <person name="Miller A.N."/>
            <person name="O'Donnell K."/>
            <person name="Stajich J.E."/>
            <person name="Bonito G."/>
        </authorList>
    </citation>
    <scope>NUCLEOTIDE SEQUENCE</scope>
    <source>
        <strain evidence="7">NRRL 28262</strain>
    </source>
</reference>
<comment type="subcellular location">
    <subcellularLocation>
        <location evidence="1">Membrane</location>
        <topology evidence="1">Multi-pass membrane protein</topology>
    </subcellularLocation>
</comment>
<dbReference type="InterPro" id="IPR008521">
    <property type="entry name" value="Mg_trans_NIPA"/>
</dbReference>
<dbReference type="GO" id="GO:0015095">
    <property type="term" value="F:magnesium ion transmembrane transporter activity"/>
    <property type="evidence" value="ECO:0007669"/>
    <property type="project" value="InterPro"/>
</dbReference>
<evidence type="ECO:0000313" key="7">
    <source>
        <dbReference type="EMBL" id="KAG0276668.1"/>
    </source>
</evidence>
<evidence type="ECO:0000256" key="3">
    <source>
        <dbReference type="ARBA" id="ARBA00022989"/>
    </source>
</evidence>
<proteinExistence type="predicted"/>
<evidence type="ECO:0000256" key="5">
    <source>
        <dbReference type="SAM" id="MobiDB-lite"/>
    </source>
</evidence>
<name>A0AAD4DFC0_9FUNG</name>